<dbReference type="AlphaFoldDB" id="A0A2A2K8B2"/>
<keyword evidence="3" id="KW-1185">Reference proteome</keyword>
<reference evidence="2 3" key="1">
    <citation type="journal article" date="2017" name="Curr. Biol.">
        <title>Genome architecture and evolution of a unichromosomal asexual nematode.</title>
        <authorList>
            <person name="Fradin H."/>
            <person name="Zegar C."/>
            <person name="Gutwein M."/>
            <person name="Lucas J."/>
            <person name="Kovtun M."/>
            <person name="Corcoran D."/>
            <person name="Baugh L.R."/>
            <person name="Kiontke K."/>
            <person name="Gunsalus K."/>
            <person name="Fitch D.H."/>
            <person name="Piano F."/>
        </authorList>
    </citation>
    <scope>NUCLEOTIDE SEQUENCE [LARGE SCALE GENOMIC DNA]</scope>
    <source>
        <strain evidence="2">PF1309</strain>
    </source>
</reference>
<dbReference type="Proteomes" id="UP000218231">
    <property type="component" value="Unassembled WGS sequence"/>
</dbReference>
<accession>A0A2A2K8B2</accession>
<name>A0A2A2K8B2_9BILA</name>
<proteinExistence type="predicted"/>
<evidence type="ECO:0000256" key="1">
    <source>
        <dbReference type="SAM" id="MobiDB-lite"/>
    </source>
</evidence>
<evidence type="ECO:0000313" key="3">
    <source>
        <dbReference type="Proteomes" id="UP000218231"/>
    </source>
</evidence>
<gene>
    <name evidence="2" type="ORF">WR25_07550</name>
</gene>
<comment type="caution">
    <text evidence="2">The sequence shown here is derived from an EMBL/GenBank/DDBJ whole genome shotgun (WGS) entry which is preliminary data.</text>
</comment>
<feature type="compositionally biased region" description="Basic and acidic residues" evidence="1">
    <location>
        <begin position="20"/>
        <end position="29"/>
    </location>
</feature>
<evidence type="ECO:0000313" key="2">
    <source>
        <dbReference type="EMBL" id="PAV70029.1"/>
    </source>
</evidence>
<protein>
    <submittedName>
        <fullName evidence="2">Uncharacterized protein</fullName>
    </submittedName>
</protein>
<sequence>MAERELRGEPRAAGHRRGTRRDFGGDRKTNAAGLGCRDARFQHLGNIFGIVDRLQPAPRHRLGFVPHHAVTRLAQQVADQAVLVPAVGGTRRCGRDIGGMMDDGDHAA</sequence>
<dbReference type="EMBL" id="LIAE01009370">
    <property type="protein sequence ID" value="PAV70029.1"/>
    <property type="molecule type" value="Genomic_DNA"/>
</dbReference>
<organism evidence="2 3">
    <name type="scientific">Diploscapter pachys</name>
    <dbReference type="NCBI Taxonomy" id="2018661"/>
    <lineage>
        <taxon>Eukaryota</taxon>
        <taxon>Metazoa</taxon>
        <taxon>Ecdysozoa</taxon>
        <taxon>Nematoda</taxon>
        <taxon>Chromadorea</taxon>
        <taxon>Rhabditida</taxon>
        <taxon>Rhabditina</taxon>
        <taxon>Rhabditomorpha</taxon>
        <taxon>Rhabditoidea</taxon>
        <taxon>Rhabditidae</taxon>
        <taxon>Diploscapter</taxon>
    </lineage>
</organism>
<feature type="compositionally biased region" description="Basic and acidic residues" evidence="1">
    <location>
        <begin position="1"/>
        <end position="12"/>
    </location>
</feature>
<feature type="region of interest" description="Disordered" evidence="1">
    <location>
        <begin position="1"/>
        <end position="32"/>
    </location>
</feature>